<dbReference type="Gene3D" id="2.30.30.30">
    <property type="match status" value="1"/>
</dbReference>
<accession>A0A1Y1S877</accession>
<dbReference type="OrthoDB" id="1688503at2759"/>
<protein>
    <submittedName>
        <fullName evidence="1">Uncharacterized protein</fullName>
    </submittedName>
</protein>
<proteinExistence type="predicted"/>
<dbReference type="EMBL" id="LWDP01000028">
    <property type="protein sequence ID" value="ORD94227.1"/>
    <property type="molecule type" value="Genomic_DNA"/>
</dbReference>
<dbReference type="AlphaFoldDB" id="A0A1Y1S877"/>
<sequence length="63" mass="7165">MKACVEDCTVNRSTGGTALVPIDPSNLRITELKMSEERQAFLGEILRRKNEVKRRFGLVETKE</sequence>
<dbReference type="Proteomes" id="UP000192639">
    <property type="component" value="Unassembled WGS sequence"/>
</dbReference>
<reference evidence="1 2" key="1">
    <citation type="journal article" date="2017" name="Environ. Microbiol.">
        <title>Decay of the glycolytic pathway and adaptation to intranuclear parasitism within Enterocytozoonidae microsporidia.</title>
        <authorList>
            <person name="Wiredu Boakye D."/>
            <person name="Jaroenlak P."/>
            <person name="Prachumwat A."/>
            <person name="Williams T.A."/>
            <person name="Bateman K.S."/>
            <person name="Itsathitphaisarn O."/>
            <person name="Sritunyalucksana K."/>
            <person name="Paszkiewicz K.H."/>
            <person name="Moore K.A."/>
            <person name="Stentiford G.D."/>
            <person name="Williams B.A."/>
        </authorList>
    </citation>
    <scope>NUCLEOTIDE SEQUENCE [LARGE SCALE GENOMIC DNA]</scope>
    <source>
        <strain evidence="1 2">GB1</strain>
    </source>
</reference>
<organism evidence="1 2">
    <name type="scientific">Enterospora canceri</name>
    <dbReference type="NCBI Taxonomy" id="1081671"/>
    <lineage>
        <taxon>Eukaryota</taxon>
        <taxon>Fungi</taxon>
        <taxon>Fungi incertae sedis</taxon>
        <taxon>Microsporidia</taxon>
        <taxon>Enterocytozoonidae</taxon>
        <taxon>Enterospora</taxon>
    </lineage>
</organism>
<dbReference type="InterPro" id="IPR014722">
    <property type="entry name" value="Rib_uL2_dom2"/>
</dbReference>
<name>A0A1Y1S877_9MICR</name>
<evidence type="ECO:0000313" key="2">
    <source>
        <dbReference type="Proteomes" id="UP000192639"/>
    </source>
</evidence>
<evidence type="ECO:0000313" key="1">
    <source>
        <dbReference type="EMBL" id="ORD94227.1"/>
    </source>
</evidence>
<dbReference type="VEuPathDB" id="MicrosporidiaDB:ECANGB1_1004"/>
<comment type="caution">
    <text evidence="1">The sequence shown here is derived from an EMBL/GenBank/DDBJ whole genome shotgun (WGS) entry which is preliminary data.</text>
</comment>
<keyword evidence="2" id="KW-1185">Reference proteome</keyword>
<gene>
    <name evidence="1" type="ORF">ECANGB1_1004</name>
</gene>